<feature type="compositionally biased region" description="Basic and acidic residues" evidence="3">
    <location>
        <begin position="868"/>
        <end position="881"/>
    </location>
</feature>
<feature type="compositionally biased region" description="Basic and acidic residues" evidence="3">
    <location>
        <begin position="177"/>
        <end position="197"/>
    </location>
</feature>
<evidence type="ECO:0000313" key="5">
    <source>
        <dbReference type="EMBL" id="GMF18825.1"/>
    </source>
</evidence>
<organism evidence="5 6">
    <name type="scientific">Phytophthora lilii</name>
    <dbReference type="NCBI Taxonomy" id="2077276"/>
    <lineage>
        <taxon>Eukaryota</taxon>
        <taxon>Sar</taxon>
        <taxon>Stramenopiles</taxon>
        <taxon>Oomycota</taxon>
        <taxon>Peronosporomycetes</taxon>
        <taxon>Peronosporales</taxon>
        <taxon>Peronosporaceae</taxon>
        <taxon>Phytophthora</taxon>
    </lineage>
</organism>
<feature type="coiled-coil region" evidence="2">
    <location>
        <begin position="981"/>
        <end position="1037"/>
    </location>
</feature>
<feature type="region of interest" description="Disordered" evidence="3">
    <location>
        <begin position="656"/>
        <end position="723"/>
    </location>
</feature>
<gene>
    <name evidence="5" type="ORF">Plil01_000710500</name>
</gene>
<feature type="compositionally biased region" description="Polar residues" evidence="3">
    <location>
        <begin position="748"/>
        <end position="761"/>
    </location>
</feature>
<proteinExistence type="predicted"/>
<feature type="region of interest" description="Disordered" evidence="3">
    <location>
        <begin position="737"/>
        <end position="763"/>
    </location>
</feature>
<feature type="region of interest" description="Disordered" evidence="3">
    <location>
        <begin position="550"/>
        <end position="576"/>
    </location>
</feature>
<dbReference type="Gene3D" id="1.25.10.10">
    <property type="entry name" value="Leucine-rich Repeat Variant"/>
    <property type="match status" value="1"/>
</dbReference>
<feature type="region of interest" description="Disordered" evidence="3">
    <location>
        <begin position="797"/>
        <end position="816"/>
    </location>
</feature>
<comment type="caution">
    <text evidence="5">The sequence shown here is derived from an EMBL/GenBank/DDBJ whole genome shotgun (WGS) entry which is preliminary data.</text>
</comment>
<dbReference type="EMBL" id="BSXW01000327">
    <property type="protein sequence ID" value="GMF18825.1"/>
    <property type="molecule type" value="Genomic_DNA"/>
</dbReference>
<keyword evidence="6" id="KW-1185">Reference proteome</keyword>
<feature type="region of interest" description="Disordered" evidence="3">
    <location>
        <begin position="280"/>
        <end position="497"/>
    </location>
</feature>
<feature type="region of interest" description="Disordered" evidence="3">
    <location>
        <begin position="899"/>
        <end position="930"/>
    </location>
</feature>
<feature type="compositionally biased region" description="Basic and acidic residues" evidence="3">
    <location>
        <begin position="554"/>
        <end position="575"/>
    </location>
</feature>
<feature type="region of interest" description="Disordered" evidence="3">
    <location>
        <begin position="616"/>
        <end position="643"/>
    </location>
</feature>
<dbReference type="AlphaFoldDB" id="A0A9W6WV41"/>
<feature type="transmembrane region" description="Helical" evidence="4">
    <location>
        <begin position="939"/>
        <end position="961"/>
    </location>
</feature>
<feature type="compositionally biased region" description="Polar residues" evidence="3">
    <location>
        <begin position="391"/>
        <end position="424"/>
    </location>
</feature>
<dbReference type="InterPro" id="IPR021133">
    <property type="entry name" value="HEAT_type_2"/>
</dbReference>
<evidence type="ECO:0000313" key="6">
    <source>
        <dbReference type="Proteomes" id="UP001165083"/>
    </source>
</evidence>
<keyword evidence="4" id="KW-0472">Membrane</keyword>
<dbReference type="PROSITE" id="PS50077">
    <property type="entry name" value="HEAT_REPEAT"/>
    <property type="match status" value="1"/>
</dbReference>
<evidence type="ECO:0000256" key="1">
    <source>
        <dbReference type="PROSITE-ProRule" id="PRU00103"/>
    </source>
</evidence>
<name>A0A9W6WV41_9STRA</name>
<feature type="repeat" description="HEAT" evidence="1">
    <location>
        <begin position="47"/>
        <end position="85"/>
    </location>
</feature>
<dbReference type="OrthoDB" id="71285at2759"/>
<dbReference type="InterPro" id="IPR011989">
    <property type="entry name" value="ARM-like"/>
</dbReference>
<evidence type="ECO:0000256" key="3">
    <source>
        <dbReference type="SAM" id="MobiDB-lite"/>
    </source>
</evidence>
<feature type="region of interest" description="Disordered" evidence="3">
    <location>
        <begin position="133"/>
        <end position="197"/>
    </location>
</feature>
<evidence type="ECO:0000256" key="4">
    <source>
        <dbReference type="SAM" id="Phobius"/>
    </source>
</evidence>
<accession>A0A9W6WV41</accession>
<reference evidence="5" key="1">
    <citation type="submission" date="2023-04" db="EMBL/GenBank/DDBJ databases">
        <title>Phytophthora lilii NBRC 32176.</title>
        <authorList>
            <person name="Ichikawa N."/>
            <person name="Sato H."/>
            <person name="Tonouchi N."/>
        </authorList>
    </citation>
    <scope>NUCLEOTIDE SEQUENCE</scope>
    <source>
        <strain evidence="5">NBRC 32176</strain>
    </source>
</reference>
<keyword evidence="4" id="KW-0812">Transmembrane</keyword>
<keyword evidence="4" id="KW-1133">Transmembrane helix</keyword>
<dbReference type="Proteomes" id="UP001165083">
    <property type="component" value="Unassembled WGS sequence"/>
</dbReference>
<feature type="compositionally biased region" description="Polar residues" evidence="3">
    <location>
        <begin position="486"/>
        <end position="495"/>
    </location>
</feature>
<feature type="region of interest" description="Disordered" evidence="3">
    <location>
        <begin position="857"/>
        <end position="881"/>
    </location>
</feature>
<feature type="compositionally biased region" description="Low complexity" evidence="3">
    <location>
        <begin position="291"/>
        <end position="300"/>
    </location>
</feature>
<keyword evidence="2" id="KW-0175">Coiled coil</keyword>
<feature type="compositionally biased region" description="Polar residues" evidence="3">
    <location>
        <begin position="908"/>
        <end position="925"/>
    </location>
</feature>
<evidence type="ECO:0000256" key="2">
    <source>
        <dbReference type="SAM" id="Coils"/>
    </source>
</evidence>
<sequence>MERLARKVELGLQLASIRSRLVKEVCGNLLRIVKVTGRDFQDLANVLLPQIVNTAKSSSAAIRRPGAQLLAEMSKSVRSERVDEFVDMPSTQSKRLLIDEHSNSPLAMAILKKYPELANKLDTFTRSRNAFMRSRSNSNKSPRHKQNIEIHVPATPPPKQFDQKETILQDSANSELVTRHDGSVTTTERTRREDSSVSRRLFNETNIIDGPDDKQKSVPEAFDGSQMHEFQSQATQPNLQRSFEAENSEIPSRQAAIPGRASVARASSASSVEDAMLRHPGAKKLQESKIPSPLTRSPSLRSRKYLESPTRATSSPEFRPSLLPRPGSFTLKARKSSNASTPSVEEDHVEPNPLSASDEYFSKPIPSSIGTPTPPPPSTDNVTLRPRRQMFTRQEQMDSSQEKYSSVSPAFNLATEQESIQVQQEEAEMPRHTDYTSDDVDELSHLTDGSEHAEFDNEWDDHQRLDDSASRSENNSGSVQEDDIQSNHSRGNIFSDQWRLDEGPQHKFDLEDEIGDHLSDEEAGSVGETEDETLVTRTHRVSEMEWQISAMSSPKEKASMQSHFQEEAKEDKEQTKANNLRQDALEGLLSVRNEMARLRAVTRNDNVNNDLALKERFDSADSERQSPVSRGAQPWEAGQRKEPSFLERLKIADRFARSPLQAPPSTPLREQPEETGFLHQSSPLQTLEGAPHHTTAFDITNDRSEENEYLNAQAKPTSLPPTLDKISAQVDEGKHEPFDFVKDFGPAENTTARSEESTQMPQGIEQPHDLLLARDDDDQAGRFDAAEKLFAGKEVAPPHAYYDRPQSPDPELYMHSEPYRERFPPTQMGAKLNPANIVASTNVAPEDTTENIKALEEVNTSTGDPEEHDPSGEWKEHEKEHEGVDLYQPVLKSDDAAQALPPADRSHGNNVSTENFARLTSNPTTAVPERRTPPVKLGWAKLIGISVAMFLAGMFCIAGIMRAVKTVRDSHEYHMAFKSRIAKFEASIAESHEKVLKLEEDYAIWSEYVRKLTEEDEANALTQLEAIQLEVQKWQQEMKADLVQFRQALSVDSIEAAFADLRVNNTKQIEQ</sequence>
<protein>
    <submittedName>
        <fullName evidence="5">Unnamed protein product</fullName>
    </submittedName>
</protein>
<feature type="compositionally biased region" description="Basic and acidic residues" evidence="3">
    <location>
        <begin position="442"/>
        <end position="470"/>
    </location>
</feature>